<reference evidence="3" key="1">
    <citation type="submission" date="2019-03" db="EMBL/GenBank/DDBJ databases">
        <title>Long read genome sequence of the mycoparasitic Pythium oligandrum ATCC 38472 isolated from sugarbeet rhizosphere.</title>
        <authorList>
            <person name="Gaulin E."/>
        </authorList>
    </citation>
    <scope>NUCLEOTIDE SEQUENCE</scope>
    <source>
        <strain evidence="3">ATCC 38472_TT</strain>
    </source>
</reference>
<dbReference type="Proteomes" id="UP000794436">
    <property type="component" value="Unassembled WGS sequence"/>
</dbReference>
<evidence type="ECO:0000313" key="4">
    <source>
        <dbReference type="Proteomes" id="UP000794436"/>
    </source>
</evidence>
<feature type="region of interest" description="Disordered" evidence="1">
    <location>
        <begin position="215"/>
        <end position="240"/>
    </location>
</feature>
<feature type="domain" description="CFA20" evidence="2">
    <location>
        <begin position="6"/>
        <end position="189"/>
    </location>
</feature>
<dbReference type="OrthoDB" id="6252103at2759"/>
<gene>
    <name evidence="3" type="ORF">Poli38472_003232</name>
</gene>
<dbReference type="InterPro" id="IPR007714">
    <property type="entry name" value="CFA20_dom"/>
</dbReference>
<comment type="caution">
    <text evidence="3">The sequence shown here is derived from an EMBL/GenBank/DDBJ whole genome shotgun (WGS) entry which is preliminary data.</text>
</comment>
<sequence length="285" mass="32267">MTSPRPVWQEPYVEVLRHGLAHRSVGWQQQGDVEQVSDALIHKNVFKIRGTIAATNYMRIPRDVVQGTYGLGLTGRYVYIQLRRVRDLPLLLHMDLVTSKKTTLRFSLSSMYTALRSTGTVLRVPLQLNKSWTTVVIDMVELLACHTFNDYCRENYRCLKAVTCCAAMNLRNVFISSTLYTTETLPVALALPVAYAAQGGPYVWLSLPADEMKNHAASHRKTPTKARQRNESDFEEVEDTTSETEFFVMLDSQSDHKNTPLSQVLITSPLQENQNLRLPLPPGNL</sequence>
<evidence type="ECO:0000256" key="1">
    <source>
        <dbReference type="SAM" id="MobiDB-lite"/>
    </source>
</evidence>
<dbReference type="AlphaFoldDB" id="A0A8K1C692"/>
<dbReference type="EMBL" id="SPLM01000144">
    <property type="protein sequence ID" value="TMW57307.1"/>
    <property type="molecule type" value="Genomic_DNA"/>
</dbReference>
<accession>A0A8K1C692</accession>
<protein>
    <recommendedName>
        <fullName evidence="2">CFA20 domain-containing protein</fullName>
    </recommendedName>
</protein>
<proteinExistence type="predicted"/>
<evidence type="ECO:0000313" key="3">
    <source>
        <dbReference type="EMBL" id="TMW57307.1"/>
    </source>
</evidence>
<dbReference type="InterPro" id="IPR040441">
    <property type="entry name" value="CFA20/CFAP20DC"/>
</dbReference>
<dbReference type="PANTHER" id="PTHR12458">
    <property type="entry name" value="ORF PROTEIN"/>
    <property type="match status" value="1"/>
</dbReference>
<feature type="compositionally biased region" description="Basic residues" evidence="1">
    <location>
        <begin position="216"/>
        <end position="227"/>
    </location>
</feature>
<evidence type="ECO:0000259" key="2">
    <source>
        <dbReference type="Pfam" id="PF05018"/>
    </source>
</evidence>
<keyword evidence="4" id="KW-1185">Reference proteome</keyword>
<dbReference type="Pfam" id="PF05018">
    <property type="entry name" value="CFA20_dom"/>
    <property type="match status" value="1"/>
</dbReference>
<name>A0A8K1C692_PYTOL</name>
<organism evidence="3 4">
    <name type="scientific">Pythium oligandrum</name>
    <name type="common">Mycoparasitic fungus</name>
    <dbReference type="NCBI Taxonomy" id="41045"/>
    <lineage>
        <taxon>Eukaryota</taxon>
        <taxon>Sar</taxon>
        <taxon>Stramenopiles</taxon>
        <taxon>Oomycota</taxon>
        <taxon>Peronosporomycetes</taxon>
        <taxon>Pythiales</taxon>
        <taxon>Pythiaceae</taxon>
        <taxon>Pythium</taxon>
    </lineage>
</organism>